<feature type="active site" description="Proton acceptor" evidence="18">
    <location>
        <position position="345"/>
    </location>
</feature>
<evidence type="ECO:0000256" key="11">
    <source>
        <dbReference type="ARBA" id="ARBA00022984"/>
    </source>
</evidence>
<comment type="caution">
    <text evidence="18">Lacks conserved residue(s) required for the propagation of feature annotation.</text>
</comment>
<protein>
    <recommendedName>
        <fullName evidence="18">Bifunctional protein GlmU</fullName>
    </recommendedName>
    <domain>
        <recommendedName>
            <fullName evidence="18">UDP-N-acetylglucosamine pyrophosphorylase</fullName>
            <ecNumber evidence="18">2.7.7.23</ecNumber>
        </recommendedName>
        <alternativeName>
            <fullName evidence="18">N-acetylglucosamine-1-phosphate uridyltransferase</fullName>
        </alternativeName>
    </domain>
    <domain>
        <recommendedName>
            <fullName evidence="18">Glucosamine-1-phosphate N-acetyltransferase</fullName>
            <ecNumber evidence="18">2.3.1.157</ecNumber>
        </recommendedName>
    </domain>
</protein>
<evidence type="ECO:0000313" key="21">
    <source>
        <dbReference type="Proteomes" id="UP000198611"/>
    </source>
</evidence>
<dbReference type="GO" id="GO:0005737">
    <property type="term" value="C:cytoplasm"/>
    <property type="evidence" value="ECO:0007669"/>
    <property type="project" value="UniProtKB-SubCell"/>
</dbReference>
<feature type="region of interest" description="Linker" evidence="18">
    <location>
        <begin position="212"/>
        <end position="232"/>
    </location>
</feature>
<evidence type="ECO:0000259" key="19">
    <source>
        <dbReference type="Pfam" id="PF12804"/>
    </source>
</evidence>
<dbReference type="GO" id="GO:0006048">
    <property type="term" value="P:UDP-N-acetylglucosamine biosynthetic process"/>
    <property type="evidence" value="ECO:0007669"/>
    <property type="project" value="UniProtKB-UniPathway"/>
</dbReference>
<dbReference type="EMBL" id="FOMJ01000004">
    <property type="protein sequence ID" value="SFD33089.1"/>
    <property type="molecule type" value="Genomic_DNA"/>
</dbReference>
<comment type="subunit">
    <text evidence="18">Homotrimer.</text>
</comment>
<comment type="pathway">
    <text evidence="18">Nucleotide-sugar biosynthesis; UDP-N-acetyl-alpha-D-glucosamine biosynthesis; UDP-N-acetyl-alpha-D-glucosamine from N-acetyl-alpha-D-glucosamine 1-phosphate: step 1/1.</text>
</comment>
<keyword evidence="4 18" id="KW-0963">Cytoplasm</keyword>
<dbReference type="InterPro" id="IPR029044">
    <property type="entry name" value="Nucleotide-diphossugar_trans"/>
</dbReference>
<evidence type="ECO:0000256" key="9">
    <source>
        <dbReference type="ARBA" id="ARBA00022842"/>
    </source>
</evidence>
<dbReference type="InterPro" id="IPR011004">
    <property type="entry name" value="Trimer_LpxA-like_sf"/>
</dbReference>
<dbReference type="HAMAP" id="MF_01631">
    <property type="entry name" value="GlmU"/>
    <property type="match status" value="1"/>
</dbReference>
<dbReference type="GO" id="GO:0008360">
    <property type="term" value="P:regulation of cell shape"/>
    <property type="evidence" value="ECO:0007669"/>
    <property type="project" value="UniProtKB-KW"/>
</dbReference>
<dbReference type="GO" id="GO:0003977">
    <property type="term" value="F:UDP-N-acetylglucosamine diphosphorylase activity"/>
    <property type="evidence" value="ECO:0007669"/>
    <property type="project" value="UniProtKB-UniRule"/>
</dbReference>
<keyword evidence="14 18" id="KW-0961">Cell wall biogenesis/degradation</keyword>
<dbReference type="Pfam" id="PF00132">
    <property type="entry name" value="Hexapep"/>
    <property type="match status" value="1"/>
</dbReference>
<proteinExistence type="inferred from homology"/>
<dbReference type="UniPathway" id="UPA00113">
    <property type="reaction ID" value="UER00532"/>
</dbReference>
<dbReference type="GO" id="GO:0000902">
    <property type="term" value="P:cell morphogenesis"/>
    <property type="evidence" value="ECO:0007669"/>
    <property type="project" value="UniProtKB-UniRule"/>
</dbReference>
<dbReference type="SUPFAM" id="SSF53448">
    <property type="entry name" value="Nucleotide-diphospho-sugar transferases"/>
    <property type="match status" value="1"/>
</dbReference>
<feature type="binding site" evidence="18">
    <location>
        <position position="87"/>
    </location>
    <ligand>
        <name>Mg(2+)</name>
        <dbReference type="ChEBI" id="CHEBI:18420"/>
    </ligand>
</feature>
<evidence type="ECO:0000256" key="1">
    <source>
        <dbReference type="ARBA" id="ARBA00004496"/>
    </source>
</evidence>
<evidence type="ECO:0000256" key="3">
    <source>
        <dbReference type="ARBA" id="ARBA00007947"/>
    </source>
</evidence>
<evidence type="ECO:0000256" key="18">
    <source>
        <dbReference type="HAMAP-Rule" id="MF_01631"/>
    </source>
</evidence>
<keyword evidence="9 18" id="KW-0460">Magnesium</keyword>
<feature type="binding site" evidence="18">
    <location>
        <position position="209"/>
    </location>
    <ligand>
        <name>UDP-N-acetyl-alpha-D-glucosamine</name>
        <dbReference type="ChEBI" id="CHEBI:57705"/>
    </ligand>
</feature>
<organism evidence="20 21">
    <name type="scientific">Thiohalospira halophila DSM 15071</name>
    <dbReference type="NCBI Taxonomy" id="1123397"/>
    <lineage>
        <taxon>Bacteria</taxon>
        <taxon>Pseudomonadati</taxon>
        <taxon>Pseudomonadota</taxon>
        <taxon>Gammaproteobacteria</taxon>
        <taxon>Thiohalospirales</taxon>
        <taxon>Thiohalospiraceae</taxon>
        <taxon>Thiohalospira</taxon>
    </lineage>
</organism>
<dbReference type="GO" id="GO:0000287">
    <property type="term" value="F:magnesium ion binding"/>
    <property type="evidence" value="ECO:0007669"/>
    <property type="project" value="UniProtKB-UniRule"/>
</dbReference>
<feature type="binding site" evidence="18">
    <location>
        <position position="151"/>
    </location>
    <ligand>
        <name>UDP-N-acetyl-alpha-D-glucosamine</name>
        <dbReference type="ChEBI" id="CHEBI:57705"/>
    </ligand>
</feature>
<feature type="binding site" evidence="18">
    <location>
        <position position="422"/>
    </location>
    <ligand>
        <name>acetyl-CoA</name>
        <dbReference type="ChEBI" id="CHEBI:57288"/>
    </ligand>
</feature>
<evidence type="ECO:0000256" key="17">
    <source>
        <dbReference type="ARBA" id="ARBA00049628"/>
    </source>
</evidence>
<keyword evidence="11 18" id="KW-0573">Peptidoglycan synthesis</keyword>
<name>A0A1I1RFL9_9GAMM</name>
<dbReference type="InterPro" id="IPR038009">
    <property type="entry name" value="GlmU_C_LbH"/>
</dbReference>
<dbReference type="GO" id="GO:0016020">
    <property type="term" value="C:membrane"/>
    <property type="evidence" value="ECO:0007669"/>
    <property type="project" value="GOC"/>
</dbReference>
<keyword evidence="13 18" id="KW-0012">Acyltransferase</keyword>
<dbReference type="InterPro" id="IPR005882">
    <property type="entry name" value="Bifunctional_GlmU"/>
</dbReference>
<keyword evidence="21" id="KW-1185">Reference proteome</keyword>
<dbReference type="PANTHER" id="PTHR43584:SF3">
    <property type="entry name" value="BIFUNCTIONAL PROTEIN GLMU"/>
    <property type="match status" value="1"/>
</dbReference>
<comment type="similarity">
    <text evidence="2 18">In the C-terminal section; belongs to the transferase hexapeptide repeat family.</text>
</comment>
<feature type="region of interest" description="Pyrophosphorylase" evidence="18">
    <location>
        <begin position="1"/>
        <end position="211"/>
    </location>
</feature>
<feature type="binding site" evidence="18">
    <location>
        <position position="121"/>
    </location>
    <ligand>
        <name>UDP-N-acetyl-alpha-D-glucosamine</name>
        <dbReference type="ChEBI" id="CHEBI:57705"/>
    </ligand>
</feature>
<evidence type="ECO:0000256" key="16">
    <source>
        <dbReference type="ARBA" id="ARBA00048493"/>
    </source>
</evidence>
<comment type="pathway">
    <text evidence="18">Nucleotide-sugar biosynthesis; UDP-N-acetyl-alpha-D-glucosamine biosynthesis; N-acetyl-alpha-D-glucosamine 1-phosphate from alpha-D-glucosamine 6-phosphate (route II): step 2/2.</text>
</comment>
<feature type="binding site" evidence="18">
    <location>
        <position position="136"/>
    </location>
    <ligand>
        <name>UDP-N-acetyl-alpha-D-glucosamine</name>
        <dbReference type="ChEBI" id="CHEBI:57705"/>
    </ligand>
</feature>
<dbReference type="CDD" id="cd02540">
    <property type="entry name" value="GT2_GlmU_N_bac"/>
    <property type="match status" value="1"/>
</dbReference>
<keyword evidence="8 18" id="KW-0677">Repeat</keyword>
<dbReference type="GO" id="GO:0009245">
    <property type="term" value="P:lipid A biosynthetic process"/>
    <property type="evidence" value="ECO:0007669"/>
    <property type="project" value="UniProtKB-UniRule"/>
</dbReference>
<dbReference type="Gene3D" id="2.160.10.10">
    <property type="entry name" value="Hexapeptide repeat proteins"/>
    <property type="match status" value="1"/>
</dbReference>
<feature type="binding site" evidence="18">
    <location>
        <position position="359"/>
    </location>
    <ligand>
        <name>UDP-N-acetyl-alpha-D-glucosamine</name>
        <dbReference type="ChEBI" id="CHEBI:57705"/>
    </ligand>
</feature>
<feature type="binding site" evidence="18">
    <location>
        <position position="333"/>
    </location>
    <ligand>
        <name>UDP-N-acetyl-alpha-D-glucosamine</name>
        <dbReference type="ChEBI" id="CHEBI:57705"/>
    </ligand>
</feature>
<dbReference type="Pfam" id="PF12804">
    <property type="entry name" value="NTP_transf_3"/>
    <property type="match status" value="1"/>
</dbReference>
<dbReference type="UniPathway" id="UPA00973"/>
<evidence type="ECO:0000256" key="6">
    <source>
        <dbReference type="ARBA" id="ARBA00022695"/>
    </source>
</evidence>
<dbReference type="InterPro" id="IPR001451">
    <property type="entry name" value="Hexapep"/>
</dbReference>
<comment type="catalytic activity">
    <reaction evidence="16 18">
        <text>N-acetyl-alpha-D-glucosamine 1-phosphate + UTP + H(+) = UDP-N-acetyl-alpha-D-glucosamine + diphosphate</text>
        <dbReference type="Rhea" id="RHEA:13509"/>
        <dbReference type="ChEBI" id="CHEBI:15378"/>
        <dbReference type="ChEBI" id="CHEBI:33019"/>
        <dbReference type="ChEBI" id="CHEBI:46398"/>
        <dbReference type="ChEBI" id="CHEBI:57705"/>
        <dbReference type="ChEBI" id="CHEBI:57776"/>
        <dbReference type="EC" id="2.7.7.23"/>
    </reaction>
</comment>
<comment type="pathway">
    <text evidence="18">Bacterial outer membrane biogenesis; LPS lipid A biosynthesis.</text>
</comment>
<evidence type="ECO:0000256" key="2">
    <source>
        <dbReference type="ARBA" id="ARBA00007707"/>
    </source>
</evidence>
<dbReference type="InterPro" id="IPR050065">
    <property type="entry name" value="GlmU-like"/>
</dbReference>
<comment type="subcellular location">
    <subcellularLocation>
        <location evidence="1 18">Cytoplasm</location>
    </subcellularLocation>
</comment>
<feature type="binding site" evidence="18">
    <location>
        <position position="405"/>
    </location>
    <ligand>
        <name>acetyl-CoA</name>
        <dbReference type="ChEBI" id="CHEBI:57288"/>
    </ligand>
</feature>
<evidence type="ECO:0000256" key="4">
    <source>
        <dbReference type="ARBA" id="ARBA00022490"/>
    </source>
</evidence>
<feature type="binding site" evidence="18">
    <location>
        <position position="58"/>
    </location>
    <ligand>
        <name>UDP-N-acetyl-alpha-D-glucosamine</name>
        <dbReference type="ChEBI" id="CHEBI:57705"/>
    </ligand>
</feature>
<feature type="binding site" evidence="18">
    <location>
        <begin position="85"/>
        <end position="87"/>
    </location>
    <ligand>
        <name>UDP-N-acetyl-alpha-D-glucosamine</name>
        <dbReference type="ChEBI" id="CHEBI:57705"/>
    </ligand>
</feature>
<comment type="cofactor">
    <cofactor evidence="18">
        <name>Mg(2+)</name>
        <dbReference type="ChEBI" id="CHEBI:18420"/>
    </cofactor>
    <text evidence="18">Binds 1 Mg(2+) ion per subunit.</text>
</comment>
<feature type="domain" description="MobA-like NTP transferase" evidence="19">
    <location>
        <begin position="3"/>
        <end position="121"/>
    </location>
</feature>
<evidence type="ECO:0000256" key="12">
    <source>
        <dbReference type="ARBA" id="ARBA00023268"/>
    </source>
</evidence>
<feature type="binding site" evidence="18">
    <location>
        <position position="209"/>
    </location>
    <ligand>
        <name>Mg(2+)</name>
        <dbReference type="ChEBI" id="CHEBI:18420"/>
    </ligand>
</feature>
<reference evidence="20 21" key="1">
    <citation type="submission" date="2016-10" db="EMBL/GenBank/DDBJ databases">
        <authorList>
            <person name="de Groot N.N."/>
        </authorList>
    </citation>
    <scope>NUCLEOTIDE SEQUENCE [LARGE SCALE GENOMIC DNA]</scope>
    <source>
        <strain evidence="20 21">HL3</strain>
    </source>
</reference>
<gene>
    <name evidence="18" type="primary">glmU</name>
    <name evidence="20" type="ORF">SAMN05660831_01440</name>
</gene>
<feature type="binding site" evidence="18">
    <location>
        <position position="387"/>
    </location>
    <ligand>
        <name>acetyl-CoA</name>
        <dbReference type="ChEBI" id="CHEBI:57288"/>
    </ligand>
</feature>
<dbReference type="InterPro" id="IPR025877">
    <property type="entry name" value="MobA-like_NTP_Trfase"/>
</dbReference>
<dbReference type="GO" id="GO:0009252">
    <property type="term" value="P:peptidoglycan biosynthetic process"/>
    <property type="evidence" value="ECO:0007669"/>
    <property type="project" value="UniProtKB-UniRule"/>
</dbReference>
<evidence type="ECO:0000256" key="15">
    <source>
        <dbReference type="ARBA" id="ARBA00048247"/>
    </source>
</evidence>
<dbReference type="Proteomes" id="UP000198611">
    <property type="component" value="Unassembled WGS sequence"/>
</dbReference>
<feature type="binding site" evidence="18">
    <location>
        <position position="362"/>
    </location>
    <ligand>
        <name>acetyl-CoA</name>
        <dbReference type="ChEBI" id="CHEBI:57288"/>
    </ligand>
</feature>
<keyword evidence="7 18" id="KW-0479">Metal-binding</keyword>
<dbReference type="NCBIfam" id="TIGR01173">
    <property type="entry name" value="glmU"/>
    <property type="match status" value="1"/>
</dbReference>
<evidence type="ECO:0000256" key="14">
    <source>
        <dbReference type="ARBA" id="ARBA00023316"/>
    </source>
</evidence>
<feature type="binding site" evidence="18">
    <location>
        <position position="315"/>
    </location>
    <ligand>
        <name>UDP-N-acetyl-alpha-D-glucosamine</name>
        <dbReference type="ChEBI" id="CHEBI:57705"/>
    </ligand>
</feature>
<dbReference type="SUPFAM" id="SSF51161">
    <property type="entry name" value="Trimeric LpxA-like enzymes"/>
    <property type="match status" value="1"/>
</dbReference>
<evidence type="ECO:0000256" key="5">
    <source>
        <dbReference type="ARBA" id="ARBA00022679"/>
    </source>
</evidence>
<feature type="binding site" evidence="18">
    <location>
        <position position="7"/>
    </location>
    <ligand>
        <name>UDP-N-acetyl-alpha-D-glucosamine</name>
        <dbReference type="ChEBI" id="CHEBI:57705"/>
    </ligand>
</feature>
<keyword evidence="12 18" id="KW-0511">Multifunctional enzyme</keyword>
<comment type="similarity">
    <text evidence="3 18">In the N-terminal section; belongs to the N-acetylglucosamine-1-phosphate uridyltransferase family.</text>
</comment>
<keyword evidence="10 18" id="KW-0133">Cell shape</keyword>
<dbReference type="EC" id="2.7.7.23" evidence="18"/>
<evidence type="ECO:0000256" key="13">
    <source>
        <dbReference type="ARBA" id="ARBA00023315"/>
    </source>
</evidence>
<comment type="function">
    <text evidence="17 18">Catalyzes the last two sequential reactions in the de novo biosynthetic pathway for UDP-N-acetylglucosamine (UDP-GlcNAc). The C-terminal domain catalyzes the transfer of acetyl group from acetyl coenzyme A to glucosamine-1-phosphate (GlcN-1-P) to produce N-acetylglucosamine-1-phosphate (GlcNAc-1-P), which is converted into UDP-GlcNAc by the transfer of uridine 5-monophosphate (from uridine 5-triphosphate), a reaction catalyzed by the N-terminal domain.</text>
</comment>
<keyword evidence="6 18" id="KW-0548">Nucleotidyltransferase</keyword>
<feature type="binding site" evidence="18">
    <location>
        <begin position="63"/>
        <end position="64"/>
    </location>
    <ligand>
        <name>UDP-N-acetyl-alpha-D-glucosamine</name>
        <dbReference type="ChEBI" id="CHEBI:57705"/>
    </ligand>
</feature>
<feature type="region of interest" description="N-acetyltransferase" evidence="18">
    <location>
        <begin position="233"/>
        <end position="442"/>
    </location>
</feature>
<dbReference type="CDD" id="cd03353">
    <property type="entry name" value="LbH_GlmU_C"/>
    <property type="match status" value="1"/>
</dbReference>
<evidence type="ECO:0000313" key="20">
    <source>
        <dbReference type="EMBL" id="SFD33089.1"/>
    </source>
</evidence>
<dbReference type="GO" id="GO:0019134">
    <property type="term" value="F:glucosamine-1-phosphate N-acetyltransferase activity"/>
    <property type="evidence" value="ECO:0007669"/>
    <property type="project" value="UniProtKB-UniRule"/>
</dbReference>
<dbReference type="PANTHER" id="PTHR43584">
    <property type="entry name" value="NUCLEOTIDYL TRANSFERASE"/>
    <property type="match status" value="1"/>
</dbReference>
<dbReference type="AlphaFoldDB" id="A0A1I1RFL9"/>
<feature type="binding site" evidence="18">
    <location>
        <begin position="368"/>
        <end position="369"/>
    </location>
    <ligand>
        <name>acetyl-CoA</name>
        <dbReference type="ChEBI" id="CHEBI:57288"/>
    </ligand>
</feature>
<keyword evidence="5 18" id="KW-0808">Transferase</keyword>
<comment type="catalytic activity">
    <reaction evidence="15 18">
        <text>alpha-D-glucosamine 1-phosphate + acetyl-CoA = N-acetyl-alpha-D-glucosamine 1-phosphate + CoA + H(+)</text>
        <dbReference type="Rhea" id="RHEA:13725"/>
        <dbReference type="ChEBI" id="CHEBI:15378"/>
        <dbReference type="ChEBI" id="CHEBI:57287"/>
        <dbReference type="ChEBI" id="CHEBI:57288"/>
        <dbReference type="ChEBI" id="CHEBI:57776"/>
        <dbReference type="ChEBI" id="CHEBI:58516"/>
        <dbReference type="EC" id="2.3.1.157"/>
    </reaction>
</comment>
<dbReference type="EC" id="2.3.1.157" evidence="18"/>
<feature type="binding site" evidence="18">
    <location>
        <position position="348"/>
    </location>
    <ligand>
        <name>UDP-N-acetyl-alpha-D-glucosamine</name>
        <dbReference type="ChEBI" id="CHEBI:57705"/>
    </ligand>
</feature>
<evidence type="ECO:0000256" key="8">
    <source>
        <dbReference type="ARBA" id="ARBA00022737"/>
    </source>
</evidence>
<dbReference type="GO" id="GO:0071555">
    <property type="term" value="P:cell wall organization"/>
    <property type="evidence" value="ECO:0007669"/>
    <property type="project" value="UniProtKB-KW"/>
</dbReference>
<evidence type="ECO:0000256" key="10">
    <source>
        <dbReference type="ARBA" id="ARBA00022960"/>
    </source>
</evidence>
<sequence>MRSSLPKVLHPVGPASMLGHAIDAAAGLDPVGIHVVHGHGGEAVREAFEGRDISWVEQAEQLGTGHAVGCALPGIPDDHTVLVLYGDVPLVTAATLERLAGAAEGRLAVLTTQLAHPGGYGRILRDDHGAVVGVVEEKDATETQRAIGEVNTGMLAGPAEALRRWLAATSRDNAQGEYYLTDVVALAADEGQAAAGIVTHDPDEVAGVNNRVQLAAAEAAYRRRRAEALMLAGVTLRDPARVDIRGEVTTPGDVEIDIDVVLEGEVALGRDVYIGPGAVLRNCRLGDGVRVEPHTIIEGASLGAGASVGPFARIRPGSELAEGAKVGNFVETKASRIGRGSKVNHLAYIGDTEMGAGVNIGAGTITCNYDGAHKHTTTIGDDAFIGSDCQLVAPVTIGAGATLGAGTTLTRDAPAGQLTITRVRQRTIEDWRRPCKDDGREG</sequence>
<dbReference type="STRING" id="1123397.SAMN05660831_01440"/>
<evidence type="ECO:0000256" key="7">
    <source>
        <dbReference type="ARBA" id="ARBA00022723"/>
    </source>
</evidence>
<dbReference type="Gene3D" id="3.90.550.10">
    <property type="entry name" value="Spore Coat Polysaccharide Biosynthesis Protein SpsA, Chain A"/>
    <property type="match status" value="1"/>
</dbReference>
<accession>A0A1I1RFL9</accession>